<evidence type="ECO:0000256" key="4">
    <source>
        <dbReference type="ARBA" id="ARBA00022763"/>
    </source>
</evidence>
<keyword evidence="6 12" id="KW-0175">Coiled coil</keyword>
<comment type="similarity">
    <text evidence="1 11">Belongs to the peptidase M24 family. SPT16 subfamily.</text>
</comment>
<dbReference type="Pfam" id="PF08512">
    <property type="entry name" value="Rttp106-like_middle"/>
    <property type="match status" value="1"/>
</dbReference>
<feature type="compositionally biased region" description="Polar residues" evidence="13">
    <location>
        <begin position="580"/>
        <end position="596"/>
    </location>
</feature>
<dbReference type="InterPro" id="IPR033825">
    <property type="entry name" value="Spt16_M24"/>
</dbReference>
<dbReference type="PANTHER" id="PTHR13980:SF15">
    <property type="entry name" value="FACT COMPLEX SUBUNIT SPT16"/>
    <property type="match status" value="1"/>
</dbReference>
<evidence type="ECO:0000256" key="8">
    <source>
        <dbReference type="ARBA" id="ARBA00023204"/>
    </source>
</evidence>
<keyword evidence="18" id="KW-1185">Reference proteome</keyword>
<comment type="subcellular location">
    <subcellularLocation>
        <location evidence="11">Nucleus</location>
    </subcellularLocation>
    <subcellularLocation>
        <location evidence="11">Chromosome</location>
    </subcellularLocation>
</comment>
<feature type="compositionally biased region" description="Basic and acidic residues" evidence="13">
    <location>
        <begin position="563"/>
        <end position="573"/>
    </location>
</feature>
<dbReference type="GO" id="GO:0006281">
    <property type="term" value="P:DNA repair"/>
    <property type="evidence" value="ECO:0007669"/>
    <property type="project" value="UniProtKB-UniRule"/>
</dbReference>
<dbReference type="FunFam" id="2.30.29.210:FF:000001">
    <property type="entry name" value="FACT complex subunit spt16"/>
    <property type="match status" value="1"/>
</dbReference>
<dbReference type="CDD" id="cd01091">
    <property type="entry name" value="CDC68-like"/>
    <property type="match status" value="1"/>
</dbReference>
<dbReference type="FunFam" id="3.40.350.10:FF:000006">
    <property type="entry name" value="FACT complex subunit SPT16"/>
    <property type="match status" value="1"/>
</dbReference>
<dbReference type="GO" id="GO:0010468">
    <property type="term" value="P:regulation of gene expression"/>
    <property type="evidence" value="ECO:0007669"/>
    <property type="project" value="UniProtKB-ARBA"/>
</dbReference>
<feature type="domain" description="FACT complex subunit SPT16 middle" evidence="15">
    <location>
        <begin position="659"/>
        <end position="809"/>
    </location>
</feature>
<dbReference type="SMART" id="SM01287">
    <property type="entry name" value="Rtt106"/>
    <property type="match status" value="1"/>
</dbReference>
<keyword evidence="9 11" id="KW-0539">Nucleus</keyword>
<gene>
    <name evidence="17" type="ORF">KAF25_004551</name>
</gene>
<dbReference type="InterPro" id="IPR000994">
    <property type="entry name" value="Pept_M24"/>
</dbReference>
<feature type="region of interest" description="Disordered" evidence="13">
    <location>
        <begin position="1052"/>
        <end position="1145"/>
    </location>
</feature>
<dbReference type="InterPro" id="IPR036005">
    <property type="entry name" value="Creatinase/aminopeptidase-like"/>
</dbReference>
<dbReference type="InterPro" id="IPR029149">
    <property type="entry name" value="Creatin/AminoP/Spt16_N"/>
</dbReference>
<evidence type="ECO:0000256" key="6">
    <source>
        <dbReference type="ARBA" id="ARBA00023054"/>
    </source>
</evidence>
<dbReference type="Gene3D" id="3.40.350.10">
    <property type="entry name" value="Creatinase/prolidase N-terminal domain"/>
    <property type="match status" value="1"/>
</dbReference>
<organism evidence="17 18">
    <name type="scientific">Fusarium avenaceum</name>
    <dbReference type="NCBI Taxonomy" id="40199"/>
    <lineage>
        <taxon>Eukaryota</taxon>
        <taxon>Fungi</taxon>
        <taxon>Dikarya</taxon>
        <taxon>Ascomycota</taxon>
        <taxon>Pezizomycotina</taxon>
        <taxon>Sordariomycetes</taxon>
        <taxon>Hypocreomycetidae</taxon>
        <taxon>Hypocreales</taxon>
        <taxon>Nectriaceae</taxon>
        <taxon>Fusarium</taxon>
        <taxon>Fusarium tricinctum species complex</taxon>
    </lineage>
</organism>
<dbReference type="PANTHER" id="PTHR13980">
    <property type="entry name" value="CDC68 RELATED"/>
    <property type="match status" value="1"/>
</dbReference>
<dbReference type="GO" id="GO:0034728">
    <property type="term" value="P:nucleosome organization"/>
    <property type="evidence" value="ECO:0007669"/>
    <property type="project" value="UniProtKB-ARBA"/>
</dbReference>
<dbReference type="GO" id="GO:0006260">
    <property type="term" value="P:DNA replication"/>
    <property type="evidence" value="ECO:0007669"/>
    <property type="project" value="UniProtKB-KW"/>
</dbReference>
<keyword evidence="3 11" id="KW-0235">DNA replication</keyword>
<dbReference type="Gene3D" id="2.30.29.210">
    <property type="entry name" value="FACT complex subunit Spt16p/Cdc68p"/>
    <property type="match status" value="1"/>
</dbReference>
<dbReference type="GO" id="GO:0031491">
    <property type="term" value="F:nucleosome binding"/>
    <property type="evidence" value="ECO:0007669"/>
    <property type="project" value="TreeGrafter"/>
</dbReference>
<feature type="compositionally biased region" description="Acidic residues" evidence="13">
    <location>
        <begin position="1096"/>
        <end position="1116"/>
    </location>
</feature>
<dbReference type="Gene3D" id="2.30.29.150">
    <property type="match status" value="1"/>
</dbReference>
<evidence type="ECO:0000256" key="13">
    <source>
        <dbReference type="SAM" id="MobiDB-lite"/>
    </source>
</evidence>
<keyword evidence="5 11" id="KW-0805">Transcription regulation</keyword>
<keyword evidence="4 11" id="KW-0227">DNA damage</keyword>
<evidence type="ECO:0000256" key="11">
    <source>
        <dbReference type="RuleBase" id="RU367052"/>
    </source>
</evidence>
<feature type="region of interest" description="Disordered" evidence="13">
    <location>
        <begin position="551"/>
        <end position="632"/>
    </location>
</feature>
<reference evidence="17" key="1">
    <citation type="submission" date="2021-04" db="EMBL/GenBank/DDBJ databases">
        <title>Draft genome of Fusarium avenaceum strain F156N33, isolated from an atmospheric sample in Virginia.</title>
        <authorList>
            <person name="Yang S."/>
            <person name="Vinatzer B.A."/>
            <person name="Coleman J."/>
        </authorList>
    </citation>
    <scope>NUCLEOTIDE SEQUENCE</scope>
    <source>
        <strain evidence="17">F156N33</strain>
    </source>
</reference>
<keyword evidence="7 11" id="KW-0804">Transcription</keyword>
<comment type="subunit">
    <text evidence="11">Component of the FACT complex.</text>
</comment>
<dbReference type="Pfam" id="PF24824">
    <property type="entry name" value="PH_SPT16"/>
    <property type="match status" value="1"/>
</dbReference>
<evidence type="ECO:0000256" key="2">
    <source>
        <dbReference type="ARBA" id="ARBA00022454"/>
    </source>
</evidence>
<dbReference type="FunFam" id="2.30.29.150:FF:000002">
    <property type="entry name" value="FACT complex subunit SPT16"/>
    <property type="match status" value="1"/>
</dbReference>
<dbReference type="Gene3D" id="2.30.29.30">
    <property type="entry name" value="Pleckstrin-homology domain (PH domain)/Phosphotyrosine-binding domain (PTB)"/>
    <property type="match status" value="1"/>
</dbReference>
<dbReference type="AlphaFoldDB" id="A0A9P7GZI7"/>
<dbReference type="InterPro" id="IPR013953">
    <property type="entry name" value="FACT_SPT16_M"/>
</dbReference>
<dbReference type="InterPro" id="IPR011993">
    <property type="entry name" value="PH-like_dom_sf"/>
</dbReference>
<evidence type="ECO:0000259" key="15">
    <source>
        <dbReference type="SMART" id="SM01286"/>
    </source>
</evidence>
<evidence type="ECO:0000313" key="18">
    <source>
        <dbReference type="Proteomes" id="UP000782241"/>
    </source>
</evidence>
<dbReference type="FunFam" id="3.90.230.10:FF:000005">
    <property type="entry name" value="FACT complex subunit spt16"/>
    <property type="match status" value="1"/>
</dbReference>
<feature type="coiled-coil region" evidence="12">
    <location>
        <begin position="738"/>
        <end position="765"/>
    </location>
</feature>
<feature type="compositionally biased region" description="Basic and acidic residues" evidence="13">
    <location>
        <begin position="599"/>
        <end position="620"/>
    </location>
</feature>
<accession>A0A9P7GZI7</accession>
<name>A0A9P7GZI7_9HYPO</name>
<evidence type="ECO:0000256" key="1">
    <source>
        <dbReference type="ARBA" id="ARBA00010779"/>
    </source>
</evidence>
<dbReference type="FunFam" id="2.30.29.30:FF:000017">
    <property type="entry name" value="FACT complex subunit SPT16"/>
    <property type="match status" value="1"/>
</dbReference>
<keyword evidence="8 11" id="KW-0234">DNA repair</keyword>
<dbReference type="InterPro" id="IPR013719">
    <property type="entry name" value="RTT106/SPT16-like_middle_dom"/>
</dbReference>
<dbReference type="Pfam" id="PF14826">
    <property type="entry name" value="FACT-Spt16_Nlob"/>
    <property type="match status" value="1"/>
</dbReference>
<evidence type="ECO:0000259" key="14">
    <source>
        <dbReference type="SMART" id="SM01285"/>
    </source>
</evidence>
<keyword evidence="2 11" id="KW-0158">Chromosome</keyword>
<dbReference type="SMART" id="SM01286">
    <property type="entry name" value="SPT16"/>
    <property type="match status" value="1"/>
</dbReference>
<feature type="domain" description="Histone chaperone RTT106/FACT complex subunit SPT16-like middle" evidence="16">
    <location>
        <begin position="934"/>
        <end position="1024"/>
    </location>
</feature>
<sequence length="1145" mass="130936">MLRICVGKSMEKGENLEQTRKLLHTLKQDVLYALIILTKPSSRYRVQYLLRFACFKLGSQGTRCVRSRDRELQLGSLTRPHFFSRRRNLLSSVPRPYSFTSSLSIAHPSAKMAEIKIDSKLFQERISHFVTAWKNDLRSKDSLFNGAQSLVVMMGKVEEIPEFHKNNAIHFWLLGYEFPTTLMLFTLDTLFILTTAKKAKHLEQLKGGRFPIEVLVRGKDAAENEKLFIKLTDKIKEAGNKVGTIAKDTSRGPFVDEWKKLFADQCKDVTQVDISTALSTYAFAVKDESELRAMRTASKACVALMTPYFLDEMSNILDAEKKVKHSLLADKVDKKLDDNQFWKTVELPSKGKLPSDLDPAQLDWILGPSIQSGGKYDLRFAGEPNDENLHAGIIIAAMGLRYKSYCSTIARTYLVDPNKAQESCYKLLTLIHSTIIKEIRDGMTAKEVYGRAISIIKSKKPEMEKHFLKNVGWGIGLENKDPTLILNAKNQRTLKDGMTLIINTGFQDIENPNPQDKNSKVYALVLTDTIRVTSAEPVVFTSEAPTSADANSFFFKDDEEAEPAPKKEKKDSRVGAVATKNITSTRLRSERTTQVANDDLEKKRREHQKELAAKKQREGLARFSESTSGQNGGEIKKFKRFESYKRDNQFPNKIKNLEVVVDIKNNTVVLPIMGRPVPFHINTIKNASKSDEGEWSFLRINFLSPGQGVGRKDDQPFEDASAHFVRSLTFRSSDGERYNEIATQISNMKRDVVKKEQEKKDMEDVVEQDKLVEIRNRRPAVLDNVYIRPAMEGKRVPGKVEIHQNGIRYISPLNAQHRVDILFSNVKHLFFQPCQHELIVIVHIHLKDPIIVGNKKKTKDVQFYREATDIQFDETGNRKRKYRYGDEDEFEAEQEERRRRADLDRLFQGFAQKIAEAGKNEGIEVDMPIRELGFHGVPFRSNVFVQPTTDCLIQVVEPPFMVITIEEVEIAHLERVQFGLKNFDMVFVFKDFTRPPYHVNTIPVEFLDQVKDYLDSSDIAYTEGPLNLNWPTIMKTVTADTHQFFADGGWSFLQADSDDDGGEESDQESAFEMDEEEFDEESESSDEGSDFGSNASDDEDEDAELDSEDEGEDWDELERKAKKRDRESAMEEEDRGDKKKKQRKR</sequence>
<evidence type="ECO:0000256" key="12">
    <source>
        <dbReference type="SAM" id="Coils"/>
    </source>
</evidence>
<dbReference type="SUPFAM" id="SSF55920">
    <property type="entry name" value="Creatinase/aminopeptidase"/>
    <property type="match status" value="1"/>
</dbReference>
<protein>
    <recommendedName>
        <fullName evidence="11">FACT complex subunit</fullName>
    </recommendedName>
</protein>
<dbReference type="InterPro" id="IPR056595">
    <property type="entry name" value="Fact-SPT16_PH"/>
</dbReference>
<dbReference type="Gene3D" id="3.90.230.10">
    <property type="entry name" value="Creatinase/methionine aminopeptidase superfamily"/>
    <property type="match status" value="1"/>
</dbReference>
<comment type="function">
    <text evidence="10 11">Component of the FACT complex, a general chromatin factor that acts to reorganize nucleosomes. The FACT complex is involved in multiple processes that require DNA as a template such as mRNA elongation, DNA replication and DNA repair. During transcription elongation the FACT complex acts as a histone chaperone that both destabilizes and restores nucleosomal structure. It facilitates the passage of RNA polymerase II and transcription by promoting the dissociation of one histone H2A-H2B dimer from the nucleosome, then subsequently promotes the reestablishment of the nucleosome following the passage of RNA polymerase II.</text>
</comment>
<evidence type="ECO:0000256" key="7">
    <source>
        <dbReference type="ARBA" id="ARBA00023163"/>
    </source>
</evidence>
<evidence type="ECO:0000256" key="3">
    <source>
        <dbReference type="ARBA" id="ARBA00022705"/>
    </source>
</evidence>
<dbReference type="Proteomes" id="UP000782241">
    <property type="component" value="Unassembled WGS sequence"/>
</dbReference>
<evidence type="ECO:0000313" key="17">
    <source>
        <dbReference type="EMBL" id="KAG5656275.1"/>
    </source>
</evidence>
<dbReference type="Pfam" id="PF21091">
    <property type="entry name" value="SPT16_C"/>
    <property type="match status" value="1"/>
</dbReference>
<comment type="caution">
    <text evidence="17">The sequence shown here is derived from an EMBL/GenBank/DDBJ whole genome shotgun (WGS) entry which is preliminary data.</text>
</comment>
<evidence type="ECO:0000256" key="10">
    <source>
        <dbReference type="ARBA" id="ARBA00025370"/>
    </source>
</evidence>
<evidence type="ECO:0000256" key="9">
    <source>
        <dbReference type="ARBA" id="ARBA00023242"/>
    </source>
</evidence>
<evidence type="ECO:0000256" key="5">
    <source>
        <dbReference type="ARBA" id="ARBA00023015"/>
    </source>
</evidence>
<feature type="domain" description="FACT complex subunit SPT16 N-terminal lobe" evidence="14">
    <location>
        <begin position="117"/>
        <end position="278"/>
    </location>
</feature>
<dbReference type="InterPro" id="IPR029148">
    <property type="entry name" value="FACT-SPT16_Nlobe"/>
</dbReference>
<dbReference type="SMART" id="SM01285">
    <property type="entry name" value="FACT-Spt16_Nlob"/>
    <property type="match status" value="1"/>
</dbReference>
<proteinExistence type="inferred from homology"/>
<dbReference type="Pfam" id="PF00557">
    <property type="entry name" value="Peptidase_M24"/>
    <property type="match status" value="1"/>
</dbReference>
<dbReference type="Pfam" id="PF08644">
    <property type="entry name" value="SPT16"/>
    <property type="match status" value="1"/>
</dbReference>
<dbReference type="GO" id="GO:0006368">
    <property type="term" value="P:transcription elongation by RNA polymerase II"/>
    <property type="evidence" value="ECO:0007669"/>
    <property type="project" value="TreeGrafter"/>
</dbReference>
<dbReference type="EMBL" id="JAGPUO010000022">
    <property type="protein sequence ID" value="KAG5656275.1"/>
    <property type="molecule type" value="Genomic_DNA"/>
</dbReference>
<evidence type="ECO:0000259" key="16">
    <source>
        <dbReference type="SMART" id="SM01287"/>
    </source>
</evidence>
<dbReference type="GO" id="GO:0035101">
    <property type="term" value="C:FACT complex"/>
    <property type="evidence" value="ECO:0007669"/>
    <property type="project" value="UniProtKB-UniRule"/>
</dbReference>
<dbReference type="InterPro" id="IPR048969">
    <property type="entry name" value="FACT_SPT16_C"/>
</dbReference>
<dbReference type="InterPro" id="IPR040258">
    <property type="entry name" value="Spt16"/>
</dbReference>
<feature type="compositionally biased region" description="Acidic residues" evidence="13">
    <location>
        <begin position="1056"/>
        <end position="1089"/>
    </location>
</feature>